<proteinExistence type="inferred from homology"/>
<dbReference type="AlphaFoldDB" id="A0A835IPG7"/>
<evidence type="ECO:0000256" key="2">
    <source>
        <dbReference type="ARBA" id="ARBA00022679"/>
    </source>
</evidence>
<evidence type="ECO:0000313" key="3">
    <source>
        <dbReference type="EMBL" id="KAF9620969.1"/>
    </source>
</evidence>
<dbReference type="Proteomes" id="UP000631114">
    <property type="component" value="Unassembled WGS sequence"/>
</dbReference>
<keyword evidence="4" id="KW-1185">Reference proteome</keyword>
<organism evidence="3 4">
    <name type="scientific">Coptis chinensis</name>
    <dbReference type="NCBI Taxonomy" id="261450"/>
    <lineage>
        <taxon>Eukaryota</taxon>
        <taxon>Viridiplantae</taxon>
        <taxon>Streptophyta</taxon>
        <taxon>Embryophyta</taxon>
        <taxon>Tracheophyta</taxon>
        <taxon>Spermatophyta</taxon>
        <taxon>Magnoliopsida</taxon>
        <taxon>Ranunculales</taxon>
        <taxon>Ranunculaceae</taxon>
        <taxon>Coptidoideae</taxon>
        <taxon>Coptis</taxon>
    </lineage>
</organism>
<dbReference type="CDD" id="cd03784">
    <property type="entry name" value="GT1_Gtf-like"/>
    <property type="match status" value="1"/>
</dbReference>
<dbReference type="GO" id="GO:0080044">
    <property type="term" value="F:quercetin 7-O-glucosyltransferase activity"/>
    <property type="evidence" value="ECO:0007669"/>
    <property type="project" value="TreeGrafter"/>
</dbReference>
<keyword evidence="2" id="KW-0808">Transferase</keyword>
<accession>A0A835IPG7</accession>
<dbReference type="PANTHER" id="PTHR11926">
    <property type="entry name" value="GLUCOSYL/GLUCURONOSYL TRANSFERASES"/>
    <property type="match status" value="1"/>
</dbReference>
<dbReference type="PANTHER" id="PTHR11926:SF774">
    <property type="entry name" value="UDP-GLYCOSYLTRANSFERASE 85A1-RELATED"/>
    <property type="match status" value="1"/>
</dbReference>
<reference evidence="3 4" key="1">
    <citation type="submission" date="2020-10" db="EMBL/GenBank/DDBJ databases">
        <title>The Coptis chinensis genome and diversification of protoberbering-type alkaloids.</title>
        <authorList>
            <person name="Wang B."/>
            <person name="Shu S."/>
            <person name="Song C."/>
            <person name="Liu Y."/>
        </authorList>
    </citation>
    <scope>NUCLEOTIDE SEQUENCE [LARGE SCALE GENOMIC DNA]</scope>
    <source>
        <strain evidence="3">HL-2020</strain>
        <tissue evidence="3">Leaf</tissue>
    </source>
</reference>
<gene>
    <name evidence="3" type="ORF">IFM89_015791</name>
</gene>
<comment type="caution">
    <text evidence="3">The sequence shown here is derived from an EMBL/GenBank/DDBJ whole genome shotgun (WGS) entry which is preliminary data.</text>
</comment>
<comment type="similarity">
    <text evidence="1">Belongs to the UDP-glycosyltransferase family.</text>
</comment>
<protein>
    <submittedName>
        <fullName evidence="3">Uncharacterized protein</fullName>
    </submittedName>
</protein>
<name>A0A835IPG7_9MAGN</name>
<dbReference type="OrthoDB" id="5835829at2759"/>
<dbReference type="GO" id="GO:0080043">
    <property type="term" value="F:quercetin 3-O-glucosyltransferase activity"/>
    <property type="evidence" value="ECO:0007669"/>
    <property type="project" value="TreeGrafter"/>
</dbReference>
<dbReference type="SUPFAM" id="SSF53756">
    <property type="entry name" value="UDP-Glycosyltransferase/glycogen phosphorylase"/>
    <property type="match status" value="1"/>
</dbReference>
<dbReference type="Gene3D" id="3.40.50.2000">
    <property type="entry name" value="Glycogen Phosphorylase B"/>
    <property type="match status" value="2"/>
</dbReference>
<evidence type="ECO:0000313" key="4">
    <source>
        <dbReference type="Proteomes" id="UP000631114"/>
    </source>
</evidence>
<dbReference type="EMBL" id="JADFTS010000002">
    <property type="protein sequence ID" value="KAF9620969.1"/>
    <property type="molecule type" value="Genomic_DNA"/>
</dbReference>
<evidence type="ECO:0000256" key="1">
    <source>
        <dbReference type="ARBA" id="ARBA00009995"/>
    </source>
</evidence>
<dbReference type="InterPro" id="IPR002213">
    <property type="entry name" value="UDP_glucos_trans"/>
</dbReference>
<sequence>MHSGNFFEMKSSLVAKILKKPHAVCIPAPFQSHIIAMLKLAKLLHLKGFHITFVNTEYNHQRILKSRGADSLNGLPEFKFETIPDGLPASDISASQDILSLLKSMARNFLGPFRNVITKLNEASAFSDNPPVTCIVSDVIMGFPLEAAEEFGIPTALLCIVNACALMICLHSQHIERGLLPLKGGDALYNYVQDPIERATNASAIIINTFDALESSVLEAMRTLLPPIYTIGPLQLLIEQLPQNTQLRSIESNIWIEDQHCLQWLDIQELNSVVYVSFGSHTVMTPEQLIEFAWGLANSKHGSTPSCGSLDMILS</sequence>